<evidence type="ECO:0000313" key="3">
    <source>
        <dbReference type="Proteomes" id="UP000515123"/>
    </source>
</evidence>
<protein>
    <submittedName>
        <fullName evidence="4">Uncharacterized protein LOC109711064 isoform X2</fullName>
    </submittedName>
</protein>
<accession>A0A6P5F1L2</accession>
<dbReference type="PANTHER" id="PTHR35686">
    <property type="entry name" value="KINETOCHORE PROTEIN"/>
    <property type="match status" value="1"/>
</dbReference>
<evidence type="ECO:0000256" key="2">
    <source>
        <dbReference type="SAM" id="SignalP"/>
    </source>
</evidence>
<proteinExistence type="predicted"/>
<keyword evidence="2" id="KW-0732">Signal</keyword>
<evidence type="ECO:0000256" key="1">
    <source>
        <dbReference type="SAM" id="MobiDB-lite"/>
    </source>
</evidence>
<dbReference type="Proteomes" id="UP000515123">
    <property type="component" value="Linkage group 5"/>
</dbReference>
<dbReference type="OrthoDB" id="1914453at2759"/>
<evidence type="ECO:0000313" key="4">
    <source>
        <dbReference type="RefSeq" id="XP_020089547.1"/>
    </source>
</evidence>
<feature type="compositionally biased region" description="Basic and acidic residues" evidence="1">
    <location>
        <begin position="114"/>
        <end position="127"/>
    </location>
</feature>
<reference evidence="4" key="2">
    <citation type="submission" date="2025-08" db="UniProtKB">
        <authorList>
            <consortium name="RefSeq"/>
        </authorList>
    </citation>
    <scope>IDENTIFICATION</scope>
    <source>
        <tissue evidence="4">Leaf</tissue>
    </source>
</reference>
<feature type="chain" id="PRO_5028011581" evidence="2">
    <location>
        <begin position="23"/>
        <end position="350"/>
    </location>
</feature>
<gene>
    <name evidence="4" type="primary">LOC109711064</name>
</gene>
<dbReference type="GeneID" id="109711064"/>
<feature type="region of interest" description="Disordered" evidence="1">
    <location>
        <begin position="103"/>
        <end position="141"/>
    </location>
</feature>
<keyword evidence="3" id="KW-1185">Reference proteome</keyword>
<sequence length="350" mass="39854">MFRDNSLFIFIVSLIILEFRDTIIPWCTTFLDDHHHMETLVPTNLSFARGVPKPQENCYSVEKERQKGAPTWSEALEEANKLACLRNTLSRRGRGRAKPKFSIHTHSCESSPSRFKDKNDKCYEGSSRRHISHPTMSEHPRPEMFENVDEEIDEHPLESVTAEMRGALPSMAEMLEDLQEKNGISNRSLSLLLHNVKMKEKKTTSFGRTIVLNLGDRDIDDDDPLEYVDGEASAEDEVILNIDVDQQDLNLASQKIRGQTMTDLFQDAFTASALEEPMVQAAKFSGAGYYGRLQRVMQIEKDRHLEFLKQSRGGQSSSNDFRGFTVQILSRCLEGKLTVCHCSFEEDTEA</sequence>
<dbReference type="PANTHER" id="PTHR35686:SF1">
    <property type="entry name" value="KINETOCHORE PROTEIN"/>
    <property type="match status" value="1"/>
</dbReference>
<reference evidence="3" key="1">
    <citation type="journal article" date="2015" name="Nat. Genet.">
        <title>The pineapple genome and the evolution of CAM photosynthesis.</title>
        <authorList>
            <person name="Ming R."/>
            <person name="VanBuren R."/>
            <person name="Wai C.M."/>
            <person name="Tang H."/>
            <person name="Schatz M.C."/>
            <person name="Bowers J.E."/>
            <person name="Lyons E."/>
            <person name="Wang M.L."/>
            <person name="Chen J."/>
            <person name="Biggers E."/>
            <person name="Zhang J."/>
            <person name="Huang L."/>
            <person name="Zhang L."/>
            <person name="Miao W."/>
            <person name="Zhang J."/>
            <person name="Ye Z."/>
            <person name="Miao C."/>
            <person name="Lin Z."/>
            <person name="Wang H."/>
            <person name="Zhou H."/>
            <person name="Yim W.C."/>
            <person name="Priest H.D."/>
            <person name="Zheng C."/>
            <person name="Woodhouse M."/>
            <person name="Edger P.P."/>
            <person name="Guyot R."/>
            <person name="Guo H.B."/>
            <person name="Guo H."/>
            <person name="Zheng G."/>
            <person name="Singh R."/>
            <person name="Sharma A."/>
            <person name="Min X."/>
            <person name="Zheng Y."/>
            <person name="Lee H."/>
            <person name="Gurtowski J."/>
            <person name="Sedlazeck F.J."/>
            <person name="Harkess A."/>
            <person name="McKain M.R."/>
            <person name="Liao Z."/>
            <person name="Fang J."/>
            <person name="Liu J."/>
            <person name="Zhang X."/>
            <person name="Zhang Q."/>
            <person name="Hu W."/>
            <person name="Qin Y."/>
            <person name="Wang K."/>
            <person name="Chen L.Y."/>
            <person name="Shirley N."/>
            <person name="Lin Y.R."/>
            <person name="Liu L.Y."/>
            <person name="Hernandez A.G."/>
            <person name="Wright C.L."/>
            <person name="Bulone V."/>
            <person name="Tuskan G.A."/>
            <person name="Heath K."/>
            <person name="Zee F."/>
            <person name="Moore P.H."/>
            <person name="Sunkar R."/>
            <person name="Leebens-Mack J.H."/>
            <person name="Mockler T."/>
            <person name="Bennetzen J.L."/>
            <person name="Freeling M."/>
            <person name="Sankoff D."/>
            <person name="Paterson A.H."/>
            <person name="Zhu X."/>
            <person name="Yang X."/>
            <person name="Smith J.A."/>
            <person name="Cushman J.C."/>
            <person name="Paull R.E."/>
            <person name="Yu Q."/>
        </authorList>
    </citation>
    <scope>NUCLEOTIDE SEQUENCE [LARGE SCALE GENOMIC DNA]</scope>
    <source>
        <strain evidence="3">cv. F153</strain>
    </source>
</reference>
<dbReference type="AlphaFoldDB" id="A0A6P5F1L2"/>
<dbReference type="RefSeq" id="XP_020089547.1">
    <property type="nucleotide sequence ID" value="XM_020233958.1"/>
</dbReference>
<feature type="signal peptide" evidence="2">
    <location>
        <begin position="1"/>
        <end position="22"/>
    </location>
</feature>
<name>A0A6P5F1L2_ANACO</name>
<feature type="compositionally biased region" description="Polar residues" evidence="1">
    <location>
        <begin position="104"/>
        <end position="113"/>
    </location>
</feature>
<organism evidence="3 4">
    <name type="scientific">Ananas comosus</name>
    <name type="common">Pineapple</name>
    <name type="synonym">Ananas ananas</name>
    <dbReference type="NCBI Taxonomy" id="4615"/>
    <lineage>
        <taxon>Eukaryota</taxon>
        <taxon>Viridiplantae</taxon>
        <taxon>Streptophyta</taxon>
        <taxon>Embryophyta</taxon>
        <taxon>Tracheophyta</taxon>
        <taxon>Spermatophyta</taxon>
        <taxon>Magnoliopsida</taxon>
        <taxon>Liliopsida</taxon>
        <taxon>Poales</taxon>
        <taxon>Bromeliaceae</taxon>
        <taxon>Bromelioideae</taxon>
        <taxon>Ananas</taxon>
    </lineage>
</organism>